<evidence type="ECO:0000256" key="9">
    <source>
        <dbReference type="ARBA" id="ARBA00052530"/>
    </source>
</evidence>
<comment type="subcellular location">
    <subcellularLocation>
        <location evidence="1">Membrane</location>
        <topology evidence="1">Multi-pass membrane protein</topology>
    </subcellularLocation>
</comment>
<keyword evidence="5 10" id="KW-0521">NADP</keyword>
<dbReference type="InterPro" id="IPR036291">
    <property type="entry name" value="NAD(P)-bd_dom_sf"/>
</dbReference>
<keyword evidence="13" id="KW-1185">Reference proteome</keyword>
<dbReference type="GO" id="GO:0005777">
    <property type="term" value="C:peroxisome"/>
    <property type="evidence" value="ECO:0007669"/>
    <property type="project" value="TreeGrafter"/>
</dbReference>
<dbReference type="GeneID" id="105667059"/>
<evidence type="ECO:0000256" key="4">
    <source>
        <dbReference type="ARBA" id="ARBA00022692"/>
    </source>
</evidence>
<keyword evidence="10" id="KW-0560">Oxidoreductase</keyword>
<evidence type="ECO:0000259" key="12">
    <source>
        <dbReference type="Pfam" id="PF07993"/>
    </source>
</evidence>
<keyword evidence="3 10" id="KW-0444">Lipid biosynthesis</keyword>
<dbReference type="PANTHER" id="PTHR11011:SF45">
    <property type="entry name" value="FATTY ACYL-COA REDUCTASE CG8306-RELATED"/>
    <property type="match status" value="1"/>
</dbReference>
<proteinExistence type="inferred from homology"/>
<evidence type="ECO:0000256" key="1">
    <source>
        <dbReference type="ARBA" id="ARBA00004141"/>
    </source>
</evidence>
<dbReference type="AlphaFoldDB" id="A0A9C6SVR6"/>
<accession>A0A9C6SVR6</accession>
<dbReference type="OrthoDB" id="7597560at2759"/>
<sequence length="504" mass="57572">MDTINEEMNENGTDEGLNKINSLEEFYGGSGILVTGATGFVGICLLEKLMRVCPRVAAIFILIRPKTNETIEQRLKKLIDDPIYDGIKAKNPSLFSRVYPMKGDVSLPDLGLSRENRNLLLEKVNIVFHAAATVRFNEPLHVAVNVNTKGTLRVIELWNELKHPISFVHVSTAFSNANLHEIEEKVYTTNLNPSDVIDICDKFDETSINQIEKKILKTYPNTYTFSKNLAEQIVANKSKHLSVAIVRPSIIGASLEEPYPGWIQNISGITGSFLLIGRGCATAIWGRRDARLDLVPVDFVVDMILCTAWHVTLHSDHEVKVYNCTSNACPFKWGQLKDTLVKCTIETPLNDTLWYPGCPMIANRYIYNVRSVIPHVLPAFVIDIFLRLRGSKPIMMKLLQNSNKLFTVAGYFAMYEWTFQRDNCSDLARKATMLHDSDMVKLDLRDMNWEKYVEVYQMGIKKFILKEEFKSTSRQRLSRLYWIHQITKMSSIMILLLIIYCIVY</sequence>
<dbReference type="RefSeq" id="XP_048269587.1">
    <property type="nucleotide sequence ID" value="XM_048413630.1"/>
</dbReference>
<name>A0A9C6SVR6_BOMTE</name>
<feature type="domain" description="Fatty acyl-CoA reductase C-terminal" evidence="11">
    <location>
        <begin position="375"/>
        <end position="467"/>
    </location>
</feature>
<dbReference type="KEGG" id="bter:105667059"/>
<dbReference type="GO" id="GO:0035336">
    <property type="term" value="P:long-chain fatty-acyl-CoA metabolic process"/>
    <property type="evidence" value="ECO:0007669"/>
    <property type="project" value="TreeGrafter"/>
</dbReference>
<dbReference type="Pfam" id="PF03015">
    <property type="entry name" value="Sterile"/>
    <property type="match status" value="1"/>
</dbReference>
<keyword evidence="4 10" id="KW-0812">Transmembrane</keyword>
<dbReference type="GO" id="GO:0080019">
    <property type="term" value="F:alcohol-forming very long-chain fatty acyl-CoA reductase activity"/>
    <property type="evidence" value="ECO:0007669"/>
    <property type="project" value="InterPro"/>
</dbReference>
<evidence type="ECO:0000259" key="11">
    <source>
        <dbReference type="Pfam" id="PF03015"/>
    </source>
</evidence>
<dbReference type="CDD" id="cd09071">
    <property type="entry name" value="FAR_C"/>
    <property type="match status" value="1"/>
</dbReference>
<comment type="similarity">
    <text evidence="2 10">Belongs to the fatty acyl-CoA reductase family.</text>
</comment>
<dbReference type="Gene3D" id="3.40.50.720">
    <property type="entry name" value="NAD(P)-binding Rossmann-like Domain"/>
    <property type="match status" value="1"/>
</dbReference>
<dbReference type="InterPro" id="IPR026055">
    <property type="entry name" value="FAR"/>
</dbReference>
<dbReference type="GO" id="GO:0102965">
    <property type="term" value="F:alcohol-forming long-chain fatty acyl-CoA reductase activity"/>
    <property type="evidence" value="ECO:0007669"/>
    <property type="project" value="UniProtKB-EC"/>
</dbReference>
<dbReference type="FunFam" id="3.40.50.720:FF:000143">
    <property type="entry name" value="Fatty acyl-CoA reductase"/>
    <property type="match status" value="1"/>
</dbReference>
<evidence type="ECO:0000256" key="5">
    <source>
        <dbReference type="ARBA" id="ARBA00022857"/>
    </source>
</evidence>
<organism evidence="13 14">
    <name type="scientific">Bombus terrestris</name>
    <name type="common">Buff-tailed bumblebee</name>
    <name type="synonym">Apis terrestris</name>
    <dbReference type="NCBI Taxonomy" id="30195"/>
    <lineage>
        <taxon>Eukaryota</taxon>
        <taxon>Metazoa</taxon>
        <taxon>Ecdysozoa</taxon>
        <taxon>Arthropoda</taxon>
        <taxon>Hexapoda</taxon>
        <taxon>Insecta</taxon>
        <taxon>Pterygota</taxon>
        <taxon>Neoptera</taxon>
        <taxon>Endopterygota</taxon>
        <taxon>Hymenoptera</taxon>
        <taxon>Apocrita</taxon>
        <taxon>Aculeata</taxon>
        <taxon>Apoidea</taxon>
        <taxon>Anthophila</taxon>
        <taxon>Apidae</taxon>
        <taxon>Bombus</taxon>
        <taxon>Bombus</taxon>
    </lineage>
</organism>
<protein>
    <recommendedName>
        <fullName evidence="10">Fatty acyl-CoA reductase</fullName>
        <ecNumber evidence="10">1.2.1.84</ecNumber>
    </recommendedName>
</protein>
<dbReference type="GO" id="GO:0016020">
    <property type="term" value="C:membrane"/>
    <property type="evidence" value="ECO:0007669"/>
    <property type="project" value="UniProtKB-SubCell"/>
</dbReference>
<dbReference type="InterPro" id="IPR013120">
    <property type="entry name" value="FAR_NAD-bd"/>
</dbReference>
<keyword evidence="8 10" id="KW-0472">Membrane</keyword>
<feature type="domain" description="Thioester reductase (TE)" evidence="12">
    <location>
        <begin position="34"/>
        <end position="304"/>
    </location>
</feature>
<evidence type="ECO:0000313" key="13">
    <source>
        <dbReference type="Proteomes" id="UP000835206"/>
    </source>
</evidence>
<evidence type="ECO:0000256" key="7">
    <source>
        <dbReference type="ARBA" id="ARBA00023098"/>
    </source>
</evidence>
<dbReference type="Pfam" id="PF07993">
    <property type="entry name" value="NAD_binding_4"/>
    <property type="match status" value="1"/>
</dbReference>
<gene>
    <name evidence="14" type="primary">LOC105667059</name>
</gene>
<dbReference type="SUPFAM" id="SSF51735">
    <property type="entry name" value="NAD(P)-binding Rossmann-fold domains"/>
    <property type="match status" value="1"/>
</dbReference>
<comment type="function">
    <text evidence="10">Catalyzes the reduction of fatty acyl-CoA to fatty alcohols.</text>
</comment>
<feature type="transmembrane region" description="Helical" evidence="10">
    <location>
        <begin position="480"/>
        <end position="503"/>
    </location>
</feature>
<dbReference type="PANTHER" id="PTHR11011">
    <property type="entry name" value="MALE STERILITY PROTEIN 2-RELATED"/>
    <property type="match status" value="1"/>
</dbReference>
<comment type="catalytic activity">
    <reaction evidence="9 10">
        <text>a long-chain fatty acyl-CoA + 2 NADPH + 2 H(+) = a long-chain primary fatty alcohol + 2 NADP(+) + CoA</text>
        <dbReference type="Rhea" id="RHEA:52716"/>
        <dbReference type="ChEBI" id="CHEBI:15378"/>
        <dbReference type="ChEBI" id="CHEBI:57287"/>
        <dbReference type="ChEBI" id="CHEBI:57783"/>
        <dbReference type="ChEBI" id="CHEBI:58349"/>
        <dbReference type="ChEBI" id="CHEBI:77396"/>
        <dbReference type="ChEBI" id="CHEBI:83139"/>
        <dbReference type="EC" id="1.2.1.84"/>
    </reaction>
</comment>
<evidence type="ECO:0000256" key="8">
    <source>
        <dbReference type="ARBA" id="ARBA00023136"/>
    </source>
</evidence>
<evidence type="ECO:0000313" key="14">
    <source>
        <dbReference type="RefSeq" id="XP_048269587.1"/>
    </source>
</evidence>
<dbReference type="EC" id="1.2.1.84" evidence="10"/>
<evidence type="ECO:0000256" key="3">
    <source>
        <dbReference type="ARBA" id="ARBA00022516"/>
    </source>
</evidence>
<keyword evidence="6 10" id="KW-1133">Transmembrane helix</keyword>
<evidence type="ECO:0000256" key="10">
    <source>
        <dbReference type="RuleBase" id="RU363097"/>
    </source>
</evidence>
<evidence type="ECO:0000256" key="6">
    <source>
        <dbReference type="ARBA" id="ARBA00022989"/>
    </source>
</evidence>
<evidence type="ECO:0000256" key="2">
    <source>
        <dbReference type="ARBA" id="ARBA00005928"/>
    </source>
</evidence>
<keyword evidence="7 10" id="KW-0443">Lipid metabolism</keyword>
<reference evidence="14" key="1">
    <citation type="submission" date="2025-08" db="UniProtKB">
        <authorList>
            <consortium name="RefSeq"/>
        </authorList>
    </citation>
    <scope>IDENTIFICATION</scope>
</reference>
<dbReference type="CDD" id="cd05236">
    <property type="entry name" value="FAR-N_SDR_e"/>
    <property type="match status" value="1"/>
</dbReference>
<dbReference type="InterPro" id="IPR033640">
    <property type="entry name" value="FAR_C"/>
</dbReference>
<dbReference type="Proteomes" id="UP000835206">
    <property type="component" value="Chromosome 17"/>
</dbReference>